<evidence type="ECO:0000313" key="1">
    <source>
        <dbReference type="EMBL" id="QIE56738.1"/>
    </source>
</evidence>
<accession>A0A7L5C0V7</accession>
<proteinExistence type="predicted"/>
<dbReference type="AlphaFoldDB" id="A0A7L5C0V7"/>
<dbReference type="EMBL" id="CP049056">
    <property type="protein sequence ID" value="QIE56738.1"/>
    <property type="molecule type" value="Genomic_DNA"/>
</dbReference>
<dbReference type="Proteomes" id="UP000503336">
    <property type="component" value="Chromosome"/>
</dbReference>
<gene>
    <name evidence="1" type="ORF">G5B40_15635</name>
</gene>
<evidence type="ECO:0000313" key="2">
    <source>
        <dbReference type="Proteomes" id="UP000503336"/>
    </source>
</evidence>
<reference evidence="1 2" key="1">
    <citation type="submission" date="2020-02" db="EMBL/GenBank/DDBJ databases">
        <title>complete genome sequence of Rhodobacteraceae bacterium.</title>
        <authorList>
            <person name="Park J."/>
            <person name="Kim Y.-S."/>
            <person name="Kim K.-H."/>
        </authorList>
    </citation>
    <scope>NUCLEOTIDE SEQUENCE [LARGE SCALE GENOMIC DNA]</scope>
    <source>
        <strain evidence="1 2">RR4-56</strain>
    </source>
</reference>
<dbReference type="RefSeq" id="WP_165100415.1">
    <property type="nucleotide sequence ID" value="NZ_CP049056.1"/>
</dbReference>
<dbReference type="KEGG" id="hdh:G5B40_15635"/>
<protein>
    <submittedName>
        <fullName evidence="1">Uncharacterized protein</fullName>
    </submittedName>
</protein>
<name>A0A7L5C0V7_9RHOB</name>
<organism evidence="1 2">
    <name type="scientific">Pikeienuella piscinae</name>
    <dbReference type="NCBI Taxonomy" id="2748098"/>
    <lineage>
        <taxon>Bacteria</taxon>
        <taxon>Pseudomonadati</taxon>
        <taxon>Pseudomonadota</taxon>
        <taxon>Alphaproteobacteria</taxon>
        <taxon>Rhodobacterales</taxon>
        <taxon>Paracoccaceae</taxon>
        <taxon>Pikeienuella</taxon>
    </lineage>
</organism>
<keyword evidence="2" id="KW-1185">Reference proteome</keyword>
<sequence>MLLTIEFILKIKAIYHRELSIAAMIGGAHQAGRNRSSERPSWLGVERIDGALLEGRRNDILCLSPGEKFDTYSIEKFARKSSALFVLGQVPGLNERHRDVAAD</sequence>